<feature type="compositionally biased region" description="Basic and acidic residues" evidence="1">
    <location>
        <begin position="507"/>
        <end position="516"/>
    </location>
</feature>
<feature type="compositionally biased region" description="Polar residues" evidence="1">
    <location>
        <begin position="518"/>
        <end position="528"/>
    </location>
</feature>
<feature type="transmembrane region" description="Helical" evidence="2">
    <location>
        <begin position="77"/>
        <end position="98"/>
    </location>
</feature>
<dbReference type="InParanoid" id="B9RX75"/>
<feature type="domain" description="U1-type" evidence="4">
    <location>
        <begin position="548"/>
        <end position="582"/>
    </location>
</feature>
<evidence type="ECO:0000313" key="5">
    <source>
        <dbReference type="EMBL" id="EEF44104.1"/>
    </source>
</evidence>
<feature type="region of interest" description="Disordered" evidence="1">
    <location>
        <begin position="248"/>
        <end position="278"/>
    </location>
</feature>
<gene>
    <name evidence="5" type="ORF">RCOM_0818860</name>
</gene>
<keyword evidence="2" id="KW-0472">Membrane</keyword>
<dbReference type="InterPro" id="IPR004345">
    <property type="entry name" value="TB2_DP1_HVA22"/>
</dbReference>
<dbReference type="Pfam" id="PF03134">
    <property type="entry name" value="TB2_DP1_HVA22"/>
    <property type="match status" value="1"/>
</dbReference>
<dbReference type="GO" id="GO:0008270">
    <property type="term" value="F:zinc ion binding"/>
    <property type="evidence" value="ECO:0007669"/>
    <property type="project" value="InterPro"/>
</dbReference>
<feature type="transmembrane region" description="Helical" evidence="2">
    <location>
        <begin position="48"/>
        <end position="65"/>
    </location>
</feature>
<dbReference type="Proteomes" id="UP000008311">
    <property type="component" value="Unassembled WGS sequence"/>
</dbReference>
<dbReference type="Pfam" id="PF12874">
    <property type="entry name" value="zf-met"/>
    <property type="match status" value="5"/>
</dbReference>
<feature type="region of interest" description="Disordered" evidence="1">
    <location>
        <begin position="494"/>
        <end position="539"/>
    </location>
</feature>
<evidence type="ECO:0000259" key="3">
    <source>
        <dbReference type="SMART" id="SM00355"/>
    </source>
</evidence>
<feature type="domain" description="U1-type" evidence="4">
    <location>
        <begin position="452"/>
        <end position="486"/>
    </location>
</feature>
<dbReference type="InterPro" id="IPR036236">
    <property type="entry name" value="Znf_C2H2_sf"/>
</dbReference>
<reference evidence="6" key="1">
    <citation type="journal article" date="2010" name="Nat. Biotechnol.">
        <title>Draft genome sequence of the oilseed species Ricinus communis.</title>
        <authorList>
            <person name="Chan A.P."/>
            <person name="Crabtree J."/>
            <person name="Zhao Q."/>
            <person name="Lorenzi H."/>
            <person name="Orvis J."/>
            <person name="Puiu D."/>
            <person name="Melake-Berhan A."/>
            <person name="Jones K.M."/>
            <person name="Redman J."/>
            <person name="Chen G."/>
            <person name="Cahoon E.B."/>
            <person name="Gedil M."/>
            <person name="Stanke M."/>
            <person name="Haas B.J."/>
            <person name="Wortman J.R."/>
            <person name="Fraser-Liggett C.M."/>
            <person name="Ravel J."/>
            <person name="Rabinowicz P.D."/>
        </authorList>
    </citation>
    <scope>NUCLEOTIDE SEQUENCE [LARGE SCALE GENOMIC DNA]</scope>
    <source>
        <strain evidence="6">cv. Hale</strain>
    </source>
</reference>
<evidence type="ECO:0000256" key="2">
    <source>
        <dbReference type="SAM" id="Phobius"/>
    </source>
</evidence>
<dbReference type="Gene3D" id="3.30.160.60">
    <property type="entry name" value="Classic Zinc Finger"/>
    <property type="match status" value="2"/>
</dbReference>
<keyword evidence="2" id="KW-1133">Transmembrane helix</keyword>
<name>B9RX75_RICCO</name>
<dbReference type="eggNOG" id="KOG1725">
    <property type="taxonomic scope" value="Eukaryota"/>
</dbReference>
<keyword evidence="6" id="KW-1185">Reference proteome</keyword>
<feature type="domain" description="C2H2-type" evidence="3">
    <location>
        <begin position="313"/>
        <end position="337"/>
    </location>
</feature>
<feature type="domain" description="C2H2-type" evidence="3">
    <location>
        <begin position="455"/>
        <end position="479"/>
    </location>
</feature>
<dbReference type="SMART" id="SM00451">
    <property type="entry name" value="ZnF_U1"/>
    <property type="match status" value="5"/>
</dbReference>
<dbReference type="AlphaFoldDB" id="B9RX75"/>
<keyword evidence="2" id="KW-0812">Transmembrane</keyword>
<dbReference type="eggNOG" id="KOG2186">
    <property type="taxonomic scope" value="Eukaryota"/>
</dbReference>
<accession>B9RX75</accession>
<dbReference type="InterPro" id="IPR013087">
    <property type="entry name" value="Znf_C2H2_type"/>
</dbReference>
<evidence type="ECO:0008006" key="7">
    <source>
        <dbReference type="Google" id="ProtNLM"/>
    </source>
</evidence>
<feature type="transmembrane region" description="Helical" evidence="2">
    <location>
        <begin position="6"/>
        <end position="28"/>
    </location>
</feature>
<evidence type="ECO:0000313" key="6">
    <source>
        <dbReference type="Proteomes" id="UP000008311"/>
    </source>
</evidence>
<feature type="domain" description="U1-type" evidence="4">
    <location>
        <begin position="231"/>
        <end position="264"/>
    </location>
</feature>
<feature type="domain" description="C2H2-type" evidence="3">
    <location>
        <begin position="551"/>
        <end position="575"/>
    </location>
</feature>
<feature type="domain" description="C2H2-type" evidence="3">
    <location>
        <begin position="386"/>
        <end position="410"/>
    </location>
</feature>
<feature type="domain" description="U1-type" evidence="4">
    <location>
        <begin position="310"/>
        <end position="344"/>
    </location>
</feature>
<evidence type="ECO:0000256" key="1">
    <source>
        <dbReference type="SAM" id="MobiDB-lite"/>
    </source>
</evidence>
<dbReference type="EMBL" id="EQ973826">
    <property type="protein sequence ID" value="EEF44104.1"/>
    <property type="molecule type" value="Genomic_DNA"/>
</dbReference>
<dbReference type="SMART" id="SM00355">
    <property type="entry name" value="ZnF_C2H2"/>
    <property type="match status" value="4"/>
</dbReference>
<sequence length="591" mass="65498">MGSALAANTFGSIFNYVTVTMFIMFNPLSRCASIQAIETDSKSDTEKLITYWVCLSLILLYEHAFAKLLEWLPSWPYIKLIIVGCLVIPHFGGSFYVYKKLVHPCMSVDPHSILDWFIKLKEFLEQDNLPVDVKREAKETVPDAVENLIAFGTLTALKPKLEHAKDAKQESDAVAIMEKNEATSTKQVRQIKPDFALSGNRTCASVEIKEMTETMIADRDLLDIPPSKTIRENWTCDGCQVTTASETDNTHLQGKQHEGTSEVLEAENQTSNAKTHASVETHLPLESKEMDSATLAGTDIPDRQHPKDVQKMWICSVCQETTTSAADFILHFQGKQHVDACEKLKGNEETLKSKTFSASAAVSAPPHSSCDLPEKLQSNNRQPPWNFCAVCEVTVTSKMDLISHFQGRRHEGALEKLKVKIETSRSNIFPTMVEKEMTGSDLPDQQNCKHVQIPWICGICRTTIKDEASVVSHLQGKRHLNACERAKSLIQTLKRDVSPASTGKKSNSSEEAEKYRSGNVSSPKNTSSKVKKQGKQENMKGGVVEVRNAVWRCTICKISCNSEGNMDSHLNGSKHLANWKVLNGAGGSGLA</sequence>
<proteinExistence type="predicted"/>
<dbReference type="PANTHER" id="PTHR47487:SF21">
    <property type="entry name" value="C2H2-TYPE DOMAIN-CONTAINING PROTEIN"/>
    <property type="match status" value="1"/>
</dbReference>
<organism evidence="5 6">
    <name type="scientific">Ricinus communis</name>
    <name type="common">Castor bean</name>
    <dbReference type="NCBI Taxonomy" id="3988"/>
    <lineage>
        <taxon>Eukaryota</taxon>
        <taxon>Viridiplantae</taxon>
        <taxon>Streptophyta</taxon>
        <taxon>Embryophyta</taxon>
        <taxon>Tracheophyta</taxon>
        <taxon>Spermatophyta</taxon>
        <taxon>Magnoliopsida</taxon>
        <taxon>eudicotyledons</taxon>
        <taxon>Gunneridae</taxon>
        <taxon>Pentapetalae</taxon>
        <taxon>rosids</taxon>
        <taxon>fabids</taxon>
        <taxon>Malpighiales</taxon>
        <taxon>Euphorbiaceae</taxon>
        <taxon>Acalyphoideae</taxon>
        <taxon>Acalypheae</taxon>
        <taxon>Ricinus</taxon>
    </lineage>
</organism>
<protein>
    <recommendedName>
        <fullName evidence="7">C2H2-type domain-containing protein</fullName>
    </recommendedName>
</protein>
<feature type="domain" description="U1-type" evidence="4">
    <location>
        <begin position="382"/>
        <end position="417"/>
    </location>
</feature>
<dbReference type="SUPFAM" id="SSF57667">
    <property type="entry name" value="beta-beta-alpha zinc fingers"/>
    <property type="match status" value="4"/>
</dbReference>
<dbReference type="PANTHER" id="PTHR47487">
    <property type="entry name" value="OS06G0651300 PROTEIN-RELATED"/>
    <property type="match status" value="1"/>
</dbReference>
<dbReference type="InterPro" id="IPR003604">
    <property type="entry name" value="Matrin/U1-like-C_Znf_C2H2"/>
</dbReference>
<evidence type="ECO:0000259" key="4">
    <source>
        <dbReference type="SMART" id="SM00451"/>
    </source>
</evidence>
<dbReference type="GO" id="GO:0003676">
    <property type="term" value="F:nucleic acid binding"/>
    <property type="evidence" value="ECO:0007669"/>
    <property type="project" value="InterPro"/>
</dbReference>